<feature type="domain" description="Fungal-type protein kinase" evidence="2">
    <location>
        <begin position="305"/>
        <end position="553"/>
    </location>
</feature>
<proteinExistence type="predicted"/>
<dbReference type="InterPro" id="IPR040976">
    <property type="entry name" value="Pkinase_fungal"/>
</dbReference>
<evidence type="ECO:0000256" key="1">
    <source>
        <dbReference type="SAM" id="MobiDB-lite"/>
    </source>
</evidence>
<comment type="caution">
    <text evidence="3">The sequence shown here is derived from an EMBL/GenBank/DDBJ whole genome shotgun (WGS) entry which is preliminary data.</text>
</comment>
<reference evidence="3" key="1">
    <citation type="submission" date="2020-11" db="EMBL/GenBank/DDBJ databases">
        <authorList>
            <consortium name="DOE Joint Genome Institute"/>
            <person name="Ahrendt S."/>
            <person name="Riley R."/>
            <person name="Andreopoulos W."/>
            <person name="Labutti K."/>
            <person name="Pangilinan J."/>
            <person name="Ruiz-Duenas F.J."/>
            <person name="Barrasa J.M."/>
            <person name="Sanchez-Garcia M."/>
            <person name="Camarero S."/>
            <person name="Miyauchi S."/>
            <person name="Serrano A."/>
            <person name="Linde D."/>
            <person name="Babiker R."/>
            <person name="Drula E."/>
            <person name="Ayuso-Fernandez I."/>
            <person name="Pacheco R."/>
            <person name="Padilla G."/>
            <person name="Ferreira P."/>
            <person name="Barriuso J."/>
            <person name="Kellner H."/>
            <person name="Castanera R."/>
            <person name="Alfaro M."/>
            <person name="Ramirez L."/>
            <person name="Pisabarro A.G."/>
            <person name="Kuo A."/>
            <person name="Tritt A."/>
            <person name="Lipzen A."/>
            <person name="He G."/>
            <person name="Yan M."/>
            <person name="Ng V."/>
            <person name="Cullen D."/>
            <person name="Martin F."/>
            <person name="Rosso M.-N."/>
            <person name="Henrissat B."/>
            <person name="Hibbett D."/>
            <person name="Martinez A.T."/>
            <person name="Grigoriev I.V."/>
        </authorList>
    </citation>
    <scope>NUCLEOTIDE SEQUENCE</scope>
    <source>
        <strain evidence="3">CIRM-BRFM 674</strain>
    </source>
</reference>
<name>A0A9P6CUX0_9AGAR</name>
<dbReference type="EMBL" id="MU155388">
    <property type="protein sequence ID" value="KAF9474265.1"/>
    <property type="molecule type" value="Genomic_DNA"/>
</dbReference>
<feature type="compositionally biased region" description="Acidic residues" evidence="1">
    <location>
        <begin position="661"/>
        <end position="673"/>
    </location>
</feature>
<gene>
    <name evidence="3" type="ORF">BDN70DRAFT_997160</name>
</gene>
<dbReference type="PANTHER" id="PTHR38248">
    <property type="entry name" value="FUNK1 6"/>
    <property type="match status" value="1"/>
</dbReference>
<evidence type="ECO:0000313" key="3">
    <source>
        <dbReference type="EMBL" id="KAF9474265.1"/>
    </source>
</evidence>
<dbReference type="SUPFAM" id="SSF56112">
    <property type="entry name" value="Protein kinase-like (PK-like)"/>
    <property type="match status" value="1"/>
</dbReference>
<feature type="domain" description="Fungal-type protein kinase" evidence="2">
    <location>
        <begin position="168"/>
        <end position="252"/>
    </location>
</feature>
<evidence type="ECO:0000313" key="4">
    <source>
        <dbReference type="Proteomes" id="UP000807469"/>
    </source>
</evidence>
<dbReference type="InterPro" id="IPR011009">
    <property type="entry name" value="Kinase-like_dom_sf"/>
</dbReference>
<dbReference type="AlphaFoldDB" id="A0A9P6CUX0"/>
<dbReference type="Proteomes" id="UP000807469">
    <property type="component" value="Unassembled WGS sequence"/>
</dbReference>
<dbReference type="Pfam" id="PF17667">
    <property type="entry name" value="Pkinase_fungal"/>
    <property type="match status" value="2"/>
</dbReference>
<organism evidence="3 4">
    <name type="scientific">Pholiota conissans</name>
    <dbReference type="NCBI Taxonomy" id="109636"/>
    <lineage>
        <taxon>Eukaryota</taxon>
        <taxon>Fungi</taxon>
        <taxon>Dikarya</taxon>
        <taxon>Basidiomycota</taxon>
        <taxon>Agaricomycotina</taxon>
        <taxon>Agaricomycetes</taxon>
        <taxon>Agaricomycetidae</taxon>
        <taxon>Agaricales</taxon>
        <taxon>Agaricineae</taxon>
        <taxon>Strophariaceae</taxon>
        <taxon>Pholiota</taxon>
    </lineage>
</organism>
<evidence type="ECO:0000259" key="2">
    <source>
        <dbReference type="Pfam" id="PF17667"/>
    </source>
</evidence>
<dbReference type="OrthoDB" id="5592585at2759"/>
<dbReference type="Gene3D" id="1.10.510.10">
    <property type="entry name" value="Transferase(Phosphotransferase) domain 1"/>
    <property type="match status" value="1"/>
</dbReference>
<accession>A0A9P6CUX0</accession>
<keyword evidence="4" id="KW-1185">Reference proteome</keyword>
<protein>
    <recommendedName>
        <fullName evidence="2">Fungal-type protein kinase domain-containing protein</fullName>
    </recommendedName>
</protein>
<sequence>MTDTDHASEDLSFAEDIERVLVGPMPLCDFFNQFVPSTPSEDRPIPPTKKAFSKVPTKGHLNTSLVRALNGTRSGSLRSPGIQFCQASSKSSTFGESSDDKIDNIYAYAEGHGRNSLLPGEAQTFVKLAKDDFACDTTIDFLYGNVAEADEAALENSKLVLGRQGSLASNIFFRQNRNFLFSIFMTPTKARFLRWDRAGVIVTEAFEYRQRPEILCSFLWNFGCMTLDQRGTDTTVQLATPEEETIFIDAVKAHIRSQLGSAFTEMDTELRTHYVQGGVRKVPVRRSMRSIIRKPKGKCGRNKKAGQEVIEFDRDAEEVEFLICCPVSASTDLACRGTSGYWAVHAQERTVHFLKDVWRTQTKGQEIEGRILEKLAAQGVRNVPTLVCWSDVGPRSGKDKMGFTTETDRYKGFKGWNRNTKQDETDINRGVHYRQVTKEVGYPLEELTGTRELLQAGKDVFNALYDAHMMCNRLHRDISPPNIILFAEEGFPYSKRKGILIDWEFSCEDKKGEARDEWVTGTHSFMATNLLREDYRPHHICDDVESLIYVIFYCAIQFLPWKDYDPKLHKKILLEIFEEQNSELAAKRKRQNSLYGHYFKMVNIKYISSWLEGIRKILKDCNKYEPPSFKILYSRYFLYINQMRKIHPRSNNRKAHIIDTAESDSMDTEEDVDTEKSDIEETEEENSDSGSDREDLKVLNVAEPPSALSRNLLKRPLSSVEDDESDDSPRKRRKPDDSELQSDASPSLPMSEVARRMIRLLNKFRIYSTSK</sequence>
<dbReference type="PANTHER" id="PTHR38248:SF2">
    <property type="entry name" value="FUNK1 11"/>
    <property type="match status" value="1"/>
</dbReference>
<feature type="region of interest" description="Disordered" evidence="1">
    <location>
        <begin position="658"/>
        <end position="751"/>
    </location>
</feature>